<proteinExistence type="predicted"/>
<dbReference type="WBParaSite" id="SSTP_0000488500.1">
    <property type="protein sequence ID" value="SSTP_0000488500.1"/>
    <property type="gene ID" value="SSTP_0000488500"/>
</dbReference>
<accession>A0A0K0E5V1</accession>
<dbReference type="PROSITE" id="PS51156">
    <property type="entry name" value="ELM2"/>
    <property type="match status" value="1"/>
</dbReference>
<feature type="domain" description="ELM2" evidence="2">
    <location>
        <begin position="72"/>
        <end position="159"/>
    </location>
</feature>
<protein>
    <submittedName>
        <fullName evidence="4 5">ELM2 domain-containing protein</fullName>
    </submittedName>
</protein>
<dbReference type="WBParaSite" id="TCONS_00012586.p1">
    <property type="protein sequence ID" value="TCONS_00012586.p1"/>
    <property type="gene ID" value="XLOC_008245"/>
</dbReference>
<evidence type="ECO:0000313" key="4">
    <source>
        <dbReference type="WBParaSite" id="SSTP_0000488500.1"/>
    </source>
</evidence>
<sequence length="392" mass="46750">MNFKQEHSTKSSFKKQKINEERTFFDELHIRRSRRIQHIPIENELFQLTEKGDDLYNNNFIKNDISKNNVIKKLNIGSRYQAIIPECKPKDKIQKTTEILIWDYKQDNADKWSIEKQEMVYKFAKAIEDYGYDYLEALNILRQYNYDPIESSRHVEAYIPHHSFKRFSSEEESLLNACKKKAGRGKKKQQIFQQMVHESKRTHKEIVEHYYKTKKHACERGRNKCWCKKNFFIKPKKNIIKRKDCKNCRDYLYLKNDIDLKMYSKNDNLLLCSICKFYFKHTNKMRIPSVKFNPLKSNDNEKNQQPCGEMEQINIPESHVPLILHELEAHSLDIRGTLEGLRENHGVDGYSQSHIRWFITTQAHKYNIHFDNCLVEGQTVESGNLETKEGNE</sequence>
<dbReference type="Proteomes" id="UP000035681">
    <property type="component" value="Unplaced"/>
</dbReference>
<dbReference type="AlphaFoldDB" id="A0A0K0E5V1"/>
<organism evidence="4">
    <name type="scientific">Strongyloides stercoralis</name>
    <name type="common">Threadworm</name>
    <dbReference type="NCBI Taxonomy" id="6248"/>
    <lineage>
        <taxon>Eukaryota</taxon>
        <taxon>Metazoa</taxon>
        <taxon>Ecdysozoa</taxon>
        <taxon>Nematoda</taxon>
        <taxon>Chromadorea</taxon>
        <taxon>Rhabditida</taxon>
        <taxon>Tylenchina</taxon>
        <taxon>Panagrolaimomorpha</taxon>
        <taxon>Strongyloidoidea</taxon>
        <taxon>Strongyloididae</taxon>
        <taxon>Strongyloides</taxon>
    </lineage>
</organism>
<evidence type="ECO:0000313" key="5">
    <source>
        <dbReference type="WBParaSite" id="TCONS_00012586.p1"/>
    </source>
</evidence>
<dbReference type="STRING" id="6248.A0A0K0E5V1"/>
<keyword evidence="1" id="KW-0539">Nucleus</keyword>
<reference evidence="4" key="1">
    <citation type="submission" date="2015-08" db="UniProtKB">
        <authorList>
            <consortium name="WormBaseParasite"/>
        </authorList>
    </citation>
    <scope>IDENTIFICATION</scope>
</reference>
<keyword evidence="3" id="KW-1185">Reference proteome</keyword>
<dbReference type="Pfam" id="PF01448">
    <property type="entry name" value="ELM2"/>
    <property type="match status" value="1"/>
</dbReference>
<name>A0A0K0E5V1_STRER</name>
<evidence type="ECO:0000256" key="1">
    <source>
        <dbReference type="ARBA" id="ARBA00023242"/>
    </source>
</evidence>
<dbReference type="InterPro" id="IPR000949">
    <property type="entry name" value="ELM2_dom"/>
</dbReference>
<evidence type="ECO:0000259" key="2">
    <source>
        <dbReference type="PROSITE" id="PS51156"/>
    </source>
</evidence>
<evidence type="ECO:0000313" key="3">
    <source>
        <dbReference type="Proteomes" id="UP000035681"/>
    </source>
</evidence>